<comment type="cofactor">
    <cofactor evidence="5">
        <name>a divalent metal cation</name>
        <dbReference type="ChEBI" id="CHEBI:60240"/>
    </cofactor>
</comment>
<evidence type="ECO:0000256" key="2">
    <source>
        <dbReference type="ARBA" id="ARBA00022723"/>
    </source>
</evidence>
<comment type="caution">
    <text evidence="7">The sequence shown here is derived from an EMBL/GenBank/DDBJ whole genome shotgun (WGS) entry which is preliminary data.</text>
</comment>
<feature type="binding site" evidence="5">
    <location>
        <position position="69"/>
    </location>
    <ligand>
        <name>a divalent metal cation</name>
        <dbReference type="ChEBI" id="CHEBI:60240"/>
    </ligand>
</feature>
<dbReference type="PROSITE" id="PS51831">
    <property type="entry name" value="HD"/>
    <property type="match status" value="1"/>
</dbReference>
<feature type="binding site" evidence="5">
    <location>
        <position position="138"/>
    </location>
    <ligand>
        <name>substrate</name>
    </ligand>
</feature>
<evidence type="ECO:0000313" key="8">
    <source>
        <dbReference type="Proteomes" id="UP001597380"/>
    </source>
</evidence>
<dbReference type="Pfam" id="PF12917">
    <property type="entry name" value="YfbR-like"/>
    <property type="match status" value="1"/>
</dbReference>
<feature type="binding site" evidence="5">
    <location>
        <begin position="78"/>
        <end position="81"/>
    </location>
    <ligand>
        <name>substrate</name>
    </ligand>
</feature>
<dbReference type="GO" id="GO:0002953">
    <property type="term" value="F:5'-deoxynucleotidase activity"/>
    <property type="evidence" value="ECO:0007669"/>
    <property type="project" value="UniProtKB-EC"/>
</dbReference>
<name>A0ABW4XJV5_9GAMM</name>
<dbReference type="InterPro" id="IPR022971">
    <property type="entry name" value="YfbR"/>
</dbReference>
<comment type="catalytic activity">
    <reaction evidence="5">
        <text>a 2'-deoxyribonucleoside 5'-phosphate + H2O = a 2'-deoxyribonucleoside + phosphate</text>
        <dbReference type="Rhea" id="RHEA:36167"/>
        <dbReference type="ChEBI" id="CHEBI:15377"/>
        <dbReference type="ChEBI" id="CHEBI:18274"/>
        <dbReference type="ChEBI" id="CHEBI:43474"/>
        <dbReference type="ChEBI" id="CHEBI:65317"/>
        <dbReference type="EC" id="3.1.3.89"/>
    </reaction>
</comment>
<feature type="binding site" evidence="5">
    <location>
        <begin position="19"/>
        <end position="20"/>
    </location>
    <ligand>
        <name>substrate</name>
    </ligand>
</feature>
<dbReference type="NCBIfam" id="NF003009">
    <property type="entry name" value="PRK03826.1"/>
    <property type="match status" value="1"/>
</dbReference>
<gene>
    <name evidence="7" type="primary">yfbR</name>
    <name evidence="7" type="ORF">ACFSJ3_06185</name>
</gene>
<feature type="binding site" evidence="5">
    <location>
        <position position="34"/>
    </location>
    <ligand>
        <name>substrate</name>
    </ligand>
</feature>
<evidence type="ECO:0000256" key="1">
    <source>
        <dbReference type="ARBA" id="ARBA00022490"/>
    </source>
</evidence>
<dbReference type="Proteomes" id="UP001597380">
    <property type="component" value="Unassembled WGS sequence"/>
</dbReference>
<proteinExistence type="inferred from homology"/>
<comment type="similarity">
    <text evidence="5">Belongs to the 5DNU family.</text>
</comment>
<keyword evidence="3 5" id="KW-0547">Nucleotide-binding</keyword>
<dbReference type="SUPFAM" id="SSF109604">
    <property type="entry name" value="HD-domain/PDEase-like"/>
    <property type="match status" value="1"/>
</dbReference>
<keyword evidence="2 5" id="KW-0479">Metal-binding</keyword>
<dbReference type="PANTHER" id="PTHR11845:SF13">
    <property type="entry name" value="5'-DEOXYNUCLEOTIDASE HDDC2"/>
    <property type="match status" value="1"/>
</dbReference>
<feature type="binding site" evidence="5">
    <location>
        <position position="138"/>
    </location>
    <ligand>
        <name>a divalent metal cation</name>
        <dbReference type="ChEBI" id="CHEBI:60240"/>
    </ligand>
</feature>
<feature type="domain" description="HD" evidence="6">
    <location>
        <begin position="31"/>
        <end position="143"/>
    </location>
</feature>
<dbReference type="InterPro" id="IPR006674">
    <property type="entry name" value="HD_domain"/>
</dbReference>
<dbReference type="EC" id="3.1.3.89" evidence="7"/>
<dbReference type="PANTHER" id="PTHR11845">
    <property type="entry name" value="5'-DEOXYNUCLEOTIDASE HDDC2"/>
    <property type="match status" value="1"/>
</dbReference>
<dbReference type="InterPro" id="IPR039356">
    <property type="entry name" value="YfbR/HDDC2"/>
</dbReference>
<keyword evidence="4 5" id="KW-0378">Hydrolase</keyword>
<dbReference type="RefSeq" id="WP_345340357.1">
    <property type="nucleotide sequence ID" value="NZ_BAABLI010000014.1"/>
</dbReference>
<comment type="subunit">
    <text evidence="5">Homodimer.</text>
</comment>
<feature type="binding site" evidence="5">
    <location>
        <position position="70"/>
    </location>
    <ligand>
        <name>substrate</name>
    </ligand>
</feature>
<dbReference type="Gene3D" id="1.10.3210.10">
    <property type="entry name" value="Hypothetical protein af1432"/>
    <property type="match status" value="1"/>
</dbReference>
<feature type="binding site" evidence="5">
    <location>
        <position position="34"/>
    </location>
    <ligand>
        <name>a divalent metal cation</name>
        <dbReference type="ChEBI" id="CHEBI:60240"/>
    </ligand>
</feature>
<protein>
    <submittedName>
        <fullName evidence="7">5'-deoxynucleotidase</fullName>
        <ecNumber evidence="7">3.1.3.89</ecNumber>
    </submittedName>
</protein>
<feature type="binding site" evidence="5">
    <location>
        <position position="70"/>
    </location>
    <ligand>
        <name>a divalent metal cation</name>
        <dbReference type="ChEBI" id="CHEBI:60240"/>
    </ligand>
</feature>
<evidence type="ECO:0000256" key="5">
    <source>
        <dbReference type="HAMAP-Rule" id="MF_01100"/>
    </source>
</evidence>
<evidence type="ECO:0000259" key="6">
    <source>
        <dbReference type="PROSITE" id="PS51831"/>
    </source>
</evidence>
<organism evidence="7 8">
    <name type="scientific">Corallincola platygyrae</name>
    <dbReference type="NCBI Taxonomy" id="1193278"/>
    <lineage>
        <taxon>Bacteria</taxon>
        <taxon>Pseudomonadati</taxon>
        <taxon>Pseudomonadota</taxon>
        <taxon>Gammaproteobacteria</taxon>
        <taxon>Alteromonadales</taxon>
        <taxon>Psychromonadaceae</taxon>
        <taxon>Corallincola</taxon>
    </lineage>
</organism>
<feature type="site" description="Appears to be important in orienting the phosphate for catalysis" evidence="5">
    <location>
        <position position="19"/>
    </location>
</feature>
<evidence type="ECO:0000256" key="4">
    <source>
        <dbReference type="ARBA" id="ARBA00022801"/>
    </source>
</evidence>
<evidence type="ECO:0000256" key="3">
    <source>
        <dbReference type="ARBA" id="ARBA00022741"/>
    </source>
</evidence>
<evidence type="ECO:0000313" key="7">
    <source>
        <dbReference type="EMBL" id="MFD2095570.1"/>
    </source>
</evidence>
<dbReference type="HAMAP" id="MF_01100">
    <property type="entry name" value="5DNU"/>
    <property type="match status" value="1"/>
</dbReference>
<keyword evidence="8" id="KW-1185">Reference proteome</keyword>
<reference evidence="8" key="1">
    <citation type="journal article" date="2019" name="Int. J. Syst. Evol. Microbiol.">
        <title>The Global Catalogue of Microorganisms (GCM) 10K type strain sequencing project: providing services to taxonomists for standard genome sequencing and annotation.</title>
        <authorList>
            <consortium name="The Broad Institute Genomics Platform"/>
            <consortium name="The Broad Institute Genome Sequencing Center for Infectious Disease"/>
            <person name="Wu L."/>
            <person name="Ma J."/>
        </authorList>
    </citation>
    <scope>NUCLEOTIDE SEQUENCE [LARGE SCALE GENOMIC DNA]</scope>
    <source>
        <strain evidence="8">CGMCC 1.10992</strain>
    </source>
</reference>
<comment type="subcellular location">
    <subcellularLocation>
        <location evidence="5">Cytoplasm</location>
    </subcellularLocation>
</comment>
<sequence length="195" mass="22317">MSKQSHFFAHVARLKLIQRWPLMRNTQVENVQEHSLQVAMIAHALAVIKNKHFDGNLDAAQIALQAMYHDASEVITGDLPTPVKYHNPEIAREYKKIEKSAERKLLDMLPTELHSEFESLLISDQQDSESHRLIKAADTICAYIKCLEEENAGNSEFNLAKQRLTEQLESITSPEVTYFKKHFIPSFSLTLDEIS</sequence>
<accession>A0ABW4XJV5</accession>
<comment type="function">
    <text evidence="5">Catalyzes the strictly specific dephosphorylation of 2'-deoxyribonucleoside 5'-monophosphates.</text>
</comment>
<keyword evidence="1 5" id="KW-0963">Cytoplasm</keyword>
<dbReference type="EMBL" id="JBHUHT010000009">
    <property type="protein sequence ID" value="MFD2095570.1"/>
    <property type="molecule type" value="Genomic_DNA"/>
</dbReference>